<dbReference type="InterPro" id="IPR001387">
    <property type="entry name" value="Cro/C1-type_HTH"/>
</dbReference>
<dbReference type="GO" id="GO:0003677">
    <property type="term" value="F:DNA binding"/>
    <property type="evidence" value="ECO:0007669"/>
    <property type="project" value="InterPro"/>
</dbReference>
<evidence type="ECO:0000313" key="2">
    <source>
        <dbReference type="EMBL" id="QIQ02942.1"/>
    </source>
</evidence>
<dbReference type="PROSITE" id="PS50943">
    <property type="entry name" value="HTH_CROC1"/>
    <property type="match status" value="1"/>
</dbReference>
<dbReference type="AlphaFoldDB" id="A0A6G9GXD9"/>
<name>A0A6G9GXD9_9ACTN</name>
<evidence type="ECO:0000313" key="3">
    <source>
        <dbReference type="Proteomes" id="UP000501179"/>
    </source>
</evidence>
<keyword evidence="3" id="KW-1185">Reference proteome</keyword>
<sequence length="291" mass="32605">MPVSVNTNAIFAMRKVGGELARLREHARLRQDDIAVRLACSRHNISKIERGKAFPSPDQLEQMLDAYKASIDERAALRAAIDQGRSFGRAWYERPEIQAVFTADSYRYLYLEDAAEKIFCHSGTYVPGLLQTRDYVAALVEFGQQHEGTEHREIFIDVRQKRQGVLTREHPAALDALCLESALRAVVGGRDVMRAQLDHMLMSVKRQNVNLRVIPFEAGAASVSSTPFSVLDFPGVEHRSVVSSEMQRGDSVTDEAAAIRHARRRYADLAAFALSPVLTVQLIEEIKKELS</sequence>
<dbReference type="InterPro" id="IPR010982">
    <property type="entry name" value="Lambda_DNA-bd_dom_sf"/>
</dbReference>
<reference evidence="2 3" key="1">
    <citation type="submission" date="2020-03" db="EMBL/GenBank/DDBJ databases">
        <title>A novel species.</title>
        <authorList>
            <person name="Gao J."/>
        </authorList>
    </citation>
    <scope>NUCLEOTIDE SEQUENCE [LARGE SCALE GENOMIC DNA]</scope>
    <source>
        <strain evidence="2 3">QMT-12</strain>
    </source>
</reference>
<dbReference type="Gene3D" id="1.10.260.40">
    <property type="entry name" value="lambda repressor-like DNA-binding domains"/>
    <property type="match status" value="1"/>
</dbReference>
<dbReference type="Pfam" id="PF13560">
    <property type="entry name" value="HTH_31"/>
    <property type="match status" value="1"/>
</dbReference>
<accession>A0A6G9GXD9</accession>
<dbReference type="Proteomes" id="UP000501179">
    <property type="component" value="Chromosome"/>
</dbReference>
<dbReference type="RefSeq" id="WP_167027885.1">
    <property type="nucleotide sequence ID" value="NZ_CP050177.1"/>
</dbReference>
<dbReference type="EMBL" id="CP050177">
    <property type="protein sequence ID" value="QIQ02942.1"/>
    <property type="molecule type" value="Genomic_DNA"/>
</dbReference>
<gene>
    <name evidence="2" type="ORF">HA039_11915</name>
</gene>
<dbReference type="KEGG" id="slia:HA039_11915"/>
<proteinExistence type="predicted"/>
<dbReference type="CDD" id="cd00093">
    <property type="entry name" value="HTH_XRE"/>
    <property type="match status" value="1"/>
</dbReference>
<protein>
    <submittedName>
        <fullName evidence="2">Helix-turn-helix domain-containing protein</fullName>
    </submittedName>
</protein>
<dbReference type="SMART" id="SM00530">
    <property type="entry name" value="HTH_XRE"/>
    <property type="match status" value="1"/>
</dbReference>
<dbReference type="InterPro" id="IPR043917">
    <property type="entry name" value="DUF5753"/>
</dbReference>
<feature type="domain" description="HTH cro/C1-type" evidence="1">
    <location>
        <begin position="20"/>
        <end position="74"/>
    </location>
</feature>
<evidence type="ECO:0000259" key="1">
    <source>
        <dbReference type="PROSITE" id="PS50943"/>
    </source>
</evidence>
<dbReference type="SUPFAM" id="SSF47413">
    <property type="entry name" value="lambda repressor-like DNA-binding domains"/>
    <property type="match status" value="1"/>
</dbReference>
<organism evidence="2 3">
    <name type="scientific">Streptomyces liangshanensis</name>
    <dbReference type="NCBI Taxonomy" id="2717324"/>
    <lineage>
        <taxon>Bacteria</taxon>
        <taxon>Bacillati</taxon>
        <taxon>Actinomycetota</taxon>
        <taxon>Actinomycetes</taxon>
        <taxon>Kitasatosporales</taxon>
        <taxon>Streptomycetaceae</taxon>
        <taxon>Streptomyces</taxon>
    </lineage>
</organism>
<dbReference type="Pfam" id="PF19054">
    <property type="entry name" value="DUF5753"/>
    <property type="match status" value="1"/>
</dbReference>